<dbReference type="InterPro" id="IPR013762">
    <property type="entry name" value="Integrase-like_cat_sf"/>
</dbReference>
<reference evidence="5 6" key="1">
    <citation type="submission" date="2018-07" db="EMBL/GenBank/DDBJ databases">
        <title>Genome sequences of Haloplanus salinus JCM 18368T.</title>
        <authorList>
            <person name="Kim Y.B."/>
            <person name="Roh S.W."/>
        </authorList>
    </citation>
    <scope>NUCLEOTIDE SEQUENCE [LARGE SCALE GENOMIC DNA]</scope>
    <source>
        <strain evidence="5 6">JCM 18368</strain>
    </source>
</reference>
<keyword evidence="6" id="KW-1185">Reference proteome</keyword>
<evidence type="ECO:0000313" key="5">
    <source>
        <dbReference type="EMBL" id="RCU47288.1"/>
    </source>
</evidence>
<keyword evidence="2" id="KW-0238">DNA-binding</keyword>
<dbReference type="PROSITE" id="PS51898">
    <property type="entry name" value="TYR_RECOMBINASE"/>
    <property type="match status" value="1"/>
</dbReference>
<dbReference type="SUPFAM" id="SSF56349">
    <property type="entry name" value="DNA breaking-rejoining enzymes"/>
    <property type="match status" value="1"/>
</dbReference>
<dbReference type="PANTHER" id="PTHR30349:SF41">
    <property type="entry name" value="INTEGRASE_RECOMBINASE PROTEIN MJ0367-RELATED"/>
    <property type="match status" value="1"/>
</dbReference>
<proteinExistence type="predicted"/>
<dbReference type="InterPro" id="IPR011010">
    <property type="entry name" value="DNA_brk_join_enz"/>
</dbReference>
<dbReference type="EMBL" id="QPHM01000001">
    <property type="protein sequence ID" value="RCU47288.1"/>
    <property type="molecule type" value="Genomic_DNA"/>
</dbReference>
<evidence type="ECO:0000256" key="1">
    <source>
        <dbReference type="ARBA" id="ARBA00022908"/>
    </source>
</evidence>
<dbReference type="AlphaFoldDB" id="A0A368N9T1"/>
<dbReference type="Proteomes" id="UP000252189">
    <property type="component" value="Unassembled WGS sequence"/>
</dbReference>
<evidence type="ECO:0000259" key="4">
    <source>
        <dbReference type="PROSITE" id="PS51898"/>
    </source>
</evidence>
<feature type="domain" description="Tyr recombinase" evidence="4">
    <location>
        <begin position="169"/>
        <end position="365"/>
    </location>
</feature>
<dbReference type="CDD" id="cd00397">
    <property type="entry name" value="DNA_BRE_C"/>
    <property type="match status" value="1"/>
</dbReference>
<dbReference type="RefSeq" id="WP_114448836.1">
    <property type="nucleotide sequence ID" value="NZ_QPHM01000001.1"/>
</dbReference>
<dbReference type="InterPro" id="IPR050090">
    <property type="entry name" value="Tyrosine_recombinase_XerCD"/>
</dbReference>
<evidence type="ECO:0000313" key="6">
    <source>
        <dbReference type="Proteomes" id="UP000252189"/>
    </source>
</evidence>
<gene>
    <name evidence="5" type="ORF">DU504_08230</name>
</gene>
<name>A0A368N9T1_9EURY</name>
<keyword evidence="3" id="KW-0233">DNA recombination</keyword>
<evidence type="ECO:0000256" key="3">
    <source>
        <dbReference type="ARBA" id="ARBA00023172"/>
    </source>
</evidence>
<protein>
    <submittedName>
        <fullName evidence="5">Integrase</fullName>
    </submittedName>
</protein>
<dbReference type="GO" id="GO:0006310">
    <property type="term" value="P:DNA recombination"/>
    <property type="evidence" value="ECO:0007669"/>
    <property type="project" value="UniProtKB-KW"/>
</dbReference>
<dbReference type="GO" id="GO:0015074">
    <property type="term" value="P:DNA integration"/>
    <property type="evidence" value="ECO:0007669"/>
    <property type="project" value="UniProtKB-KW"/>
</dbReference>
<dbReference type="Pfam" id="PF00589">
    <property type="entry name" value="Phage_integrase"/>
    <property type="match status" value="1"/>
</dbReference>
<dbReference type="GO" id="GO:0003677">
    <property type="term" value="F:DNA binding"/>
    <property type="evidence" value="ECO:0007669"/>
    <property type="project" value="UniProtKB-KW"/>
</dbReference>
<dbReference type="OrthoDB" id="144892at2157"/>
<keyword evidence="1" id="KW-0229">DNA integration</keyword>
<evidence type="ECO:0000256" key="2">
    <source>
        <dbReference type="ARBA" id="ARBA00023125"/>
    </source>
</evidence>
<dbReference type="Gene3D" id="1.10.443.10">
    <property type="entry name" value="Intergrase catalytic core"/>
    <property type="match status" value="1"/>
</dbReference>
<organism evidence="5 6">
    <name type="scientific">Haloplanus salinus</name>
    <dbReference type="NCBI Taxonomy" id="1126245"/>
    <lineage>
        <taxon>Archaea</taxon>
        <taxon>Methanobacteriati</taxon>
        <taxon>Methanobacteriota</taxon>
        <taxon>Stenosarchaea group</taxon>
        <taxon>Halobacteria</taxon>
        <taxon>Halobacteriales</taxon>
        <taxon>Haloferacaceae</taxon>
        <taxon>Haloplanus</taxon>
    </lineage>
</organism>
<sequence>MSRQTPRHKFARALECLVDSHETGEVIDDDFRALIEMCAAYDDKSYVQKNDDEGRTFDYADILDVTPRELPRPPNEETKSSLTLRNYLDRLRRMAAEEEVALTDHSAENFNQLLRSLELGTAPWVKDEGLTNNTVRTYQTAVRAFLKVHDDICDREEIEMYAPEETPVDVDDMFTKEEIEALREATDSPRNRALLEMLISTGQRLHAIQSLKVKHVDINEGTFRLNSEATDGLKGADSRSRKRPLLGAKEPVRQWLQYHPCRDDDDFRESYLFTAEDLTTVDDHGEMLSEATIRYHLKKIRERAGIDKRLHAHRCRHYFVTVCKREYDMDNDTIKALIGHDPESRVMETTYQHLSMDDHIQEAEEKMGIREGDDTSSLTPNFCNVCNTRLNDDDRRCPACGTEYAPDAKDARETIEELLYEAKGAAETEEEEISVDEVRRFIKANPWVIEELDIEGVDAP</sequence>
<comment type="caution">
    <text evidence="5">The sequence shown here is derived from an EMBL/GenBank/DDBJ whole genome shotgun (WGS) entry which is preliminary data.</text>
</comment>
<accession>A0A368N9T1</accession>
<dbReference type="InterPro" id="IPR002104">
    <property type="entry name" value="Integrase_catalytic"/>
</dbReference>
<dbReference type="PANTHER" id="PTHR30349">
    <property type="entry name" value="PHAGE INTEGRASE-RELATED"/>
    <property type="match status" value="1"/>
</dbReference>